<name>A0A6D2L938_9BRAS</name>
<dbReference type="Proteomes" id="UP000467841">
    <property type="component" value="Unassembled WGS sequence"/>
</dbReference>
<dbReference type="InterPro" id="IPR057670">
    <property type="entry name" value="SH3_retrovirus"/>
</dbReference>
<dbReference type="PANTHER" id="PTHR42648">
    <property type="entry name" value="TRANSPOSASE, PUTATIVE-RELATED"/>
    <property type="match status" value="1"/>
</dbReference>
<dbReference type="Pfam" id="PF00665">
    <property type="entry name" value="rve"/>
    <property type="match status" value="1"/>
</dbReference>
<dbReference type="PROSITE" id="PS50994">
    <property type="entry name" value="INTEGRASE"/>
    <property type="match status" value="1"/>
</dbReference>
<dbReference type="GO" id="GO:0003676">
    <property type="term" value="F:nucleic acid binding"/>
    <property type="evidence" value="ECO:0007669"/>
    <property type="project" value="InterPro"/>
</dbReference>
<gene>
    <name evidence="3" type="ORF">MERR_LOCUS44756</name>
</gene>
<dbReference type="InterPro" id="IPR001584">
    <property type="entry name" value="Integrase_cat-core"/>
</dbReference>
<feature type="region of interest" description="Disordered" evidence="1">
    <location>
        <begin position="360"/>
        <end position="390"/>
    </location>
</feature>
<accession>A0A6D2L938</accession>
<organism evidence="3 4">
    <name type="scientific">Microthlaspi erraticum</name>
    <dbReference type="NCBI Taxonomy" id="1685480"/>
    <lineage>
        <taxon>Eukaryota</taxon>
        <taxon>Viridiplantae</taxon>
        <taxon>Streptophyta</taxon>
        <taxon>Embryophyta</taxon>
        <taxon>Tracheophyta</taxon>
        <taxon>Spermatophyta</taxon>
        <taxon>Magnoliopsida</taxon>
        <taxon>eudicotyledons</taxon>
        <taxon>Gunneridae</taxon>
        <taxon>Pentapetalae</taxon>
        <taxon>rosids</taxon>
        <taxon>malvids</taxon>
        <taxon>Brassicales</taxon>
        <taxon>Brassicaceae</taxon>
        <taxon>Coluteocarpeae</taxon>
        <taxon>Microthlaspi</taxon>
    </lineage>
</organism>
<dbReference type="AlphaFoldDB" id="A0A6D2L938"/>
<feature type="domain" description="Integrase catalytic" evidence="2">
    <location>
        <begin position="88"/>
        <end position="253"/>
    </location>
</feature>
<comment type="caution">
    <text evidence="3">The sequence shown here is derived from an EMBL/GenBank/DDBJ whole genome shotgun (WGS) entry which is preliminary data.</text>
</comment>
<evidence type="ECO:0000259" key="2">
    <source>
        <dbReference type="PROSITE" id="PS50994"/>
    </source>
</evidence>
<sequence length="390" mass="44911">MKTLIGAGEECNEVYVFRGVIRASAHNIAAKSSGGRDLWHRRLGHPSSRILSYLLSYVDVGKPAHMETVCDTCFRAKHTRDCFQESYNKAAELFGLIHCDIWGPYRTVSSSGASYFLTIVDDFSRAVWIYLLREKREVASTIEKFCAMVDRQFDKKVKILRSDNGLEFMCLKPFLEKEGMLHQTSCVYTPQKNGRMERKHRHILNVSRSIMFQAHLPIQFWGECVLAEAHLINRTPLTLLNGKTQYELLYNEPLPFSKLKVFGCLCYAHNVSRDKDKFGERSRRCVFVGYPNGHKAWRVFDLETEEYFFSRDVVFHENEFPFSSPPKATEALPIVSIPETWDDDFEKHGQLVTTLMEIHEPTGGDVRGSSEETNEVREDNEVRGVLMELT</sequence>
<reference evidence="3" key="1">
    <citation type="submission" date="2020-01" db="EMBL/GenBank/DDBJ databases">
        <authorList>
            <person name="Mishra B."/>
        </authorList>
    </citation>
    <scope>NUCLEOTIDE SEQUENCE [LARGE SCALE GENOMIC DNA]</scope>
</reference>
<proteinExistence type="predicted"/>
<protein>
    <recommendedName>
        <fullName evidence="2">Integrase catalytic domain-containing protein</fullName>
    </recommendedName>
</protein>
<dbReference type="InterPro" id="IPR025724">
    <property type="entry name" value="GAG-pre-integrase_dom"/>
</dbReference>
<keyword evidence="4" id="KW-1185">Reference proteome</keyword>
<dbReference type="OrthoDB" id="1750639at2759"/>
<dbReference type="InterPro" id="IPR012337">
    <property type="entry name" value="RNaseH-like_sf"/>
</dbReference>
<dbReference type="InterPro" id="IPR036397">
    <property type="entry name" value="RNaseH_sf"/>
</dbReference>
<evidence type="ECO:0000256" key="1">
    <source>
        <dbReference type="SAM" id="MobiDB-lite"/>
    </source>
</evidence>
<feature type="compositionally biased region" description="Basic and acidic residues" evidence="1">
    <location>
        <begin position="360"/>
        <end position="382"/>
    </location>
</feature>
<dbReference type="EMBL" id="CACVBM020001695">
    <property type="protein sequence ID" value="CAA7057520.1"/>
    <property type="molecule type" value="Genomic_DNA"/>
</dbReference>
<dbReference type="GO" id="GO:0015074">
    <property type="term" value="P:DNA integration"/>
    <property type="evidence" value="ECO:0007669"/>
    <property type="project" value="InterPro"/>
</dbReference>
<evidence type="ECO:0000313" key="4">
    <source>
        <dbReference type="Proteomes" id="UP000467841"/>
    </source>
</evidence>
<dbReference type="InterPro" id="IPR039537">
    <property type="entry name" value="Retrotran_Ty1/copia-like"/>
</dbReference>
<dbReference type="Gene3D" id="3.30.420.10">
    <property type="entry name" value="Ribonuclease H-like superfamily/Ribonuclease H"/>
    <property type="match status" value="1"/>
</dbReference>
<dbReference type="Pfam" id="PF13976">
    <property type="entry name" value="gag_pre-integrs"/>
    <property type="match status" value="1"/>
</dbReference>
<dbReference type="PANTHER" id="PTHR42648:SF31">
    <property type="entry name" value="RNA-DIRECTED DNA POLYMERASE"/>
    <property type="match status" value="1"/>
</dbReference>
<dbReference type="SUPFAM" id="SSF53098">
    <property type="entry name" value="Ribonuclease H-like"/>
    <property type="match status" value="1"/>
</dbReference>
<evidence type="ECO:0000313" key="3">
    <source>
        <dbReference type="EMBL" id="CAA7057520.1"/>
    </source>
</evidence>
<dbReference type="Pfam" id="PF25597">
    <property type="entry name" value="SH3_retrovirus"/>
    <property type="match status" value="1"/>
</dbReference>